<dbReference type="EMBL" id="MN740695">
    <property type="protein sequence ID" value="QHU08176.1"/>
    <property type="molecule type" value="Genomic_DNA"/>
</dbReference>
<name>A0A6C0JTP4_9ZZZZ</name>
<accession>A0A6C0JTP4</accession>
<sequence length="85" mass="9811">MNMLYTVYSIIEKTQNVFATFEQAEKFVYKTQLNSFTYSDGTCQLARNGNIWSYDDGRVAIYIQVTNLGFPPPLTEPSRGPYMKH</sequence>
<evidence type="ECO:0000313" key="1">
    <source>
        <dbReference type="EMBL" id="QHU08176.1"/>
    </source>
</evidence>
<dbReference type="AlphaFoldDB" id="A0A6C0JTP4"/>
<organism evidence="1">
    <name type="scientific">viral metagenome</name>
    <dbReference type="NCBI Taxonomy" id="1070528"/>
    <lineage>
        <taxon>unclassified sequences</taxon>
        <taxon>metagenomes</taxon>
        <taxon>organismal metagenomes</taxon>
    </lineage>
</organism>
<proteinExistence type="predicted"/>
<reference evidence="1" key="1">
    <citation type="journal article" date="2020" name="Nature">
        <title>Giant virus diversity and host interactions through global metagenomics.</title>
        <authorList>
            <person name="Schulz F."/>
            <person name="Roux S."/>
            <person name="Paez-Espino D."/>
            <person name="Jungbluth S."/>
            <person name="Walsh D.A."/>
            <person name="Denef V.J."/>
            <person name="McMahon K.D."/>
            <person name="Konstantinidis K.T."/>
            <person name="Eloe-Fadrosh E.A."/>
            <person name="Kyrpides N.C."/>
            <person name="Woyke T."/>
        </authorList>
    </citation>
    <scope>NUCLEOTIDE SEQUENCE</scope>
    <source>
        <strain evidence="1">GVMAG-S-1062768-28</strain>
    </source>
</reference>
<protein>
    <submittedName>
        <fullName evidence="1">Uncharacterized protein</fullName>
    </submittedName>
</protein>